<protein>
    <submittedName>
        <fullName evidence="2">Innexin</fullName>
    </submittedName>
</protein>
<sequence>MALTTALSMLHYVAGSEDRNFVDRLHATFTTNLLIGLSVLVSFKQFGGKPLECLVPDLFSGAWEQHVYFCYNFLVF</sequence>
<proteinExistence type="predicted"/>
<evidence type="ECO:0000313" key="1">
    <source>
        <dbReference type="Proteomes" id="UP000887580"/>
    </source>
</evidence>
<dbReference type="Proteomes" id="UP000887580">
    <property type="component" value="Unplaced"/>
</dbReference>
<dbReference type="WBParaSite" id="PS1159_v2.g23802.t1">
    <property type="protein sequence ID" value="PS1159_v2.g23802.t1"/>
    <property type="gene ID" value="PS1159_v2.g23802"/>
</dbReference>
<name>A0AC35G561_9BILA</name>
<organism evidence="1 2">
    <name type="scientific">Panagrolaimus sp. PS1159</name>
    <dbReference type="NCBI Taxonomy" id="55785"/>
    <lineage>
        <taxon>Eukaryota</taxon>
        <taxon>Metazoa</taxon>
        <taxon>Ecdysozoa</taxon>
        <taxon>Nematoda</taxon>
        <taxon>Chromadorea</taxon>
        <taxon>Rhabditida</taxon>
        <taxon>Tylenchina</taxon>
        <taxon>Panagrolaimomorpha</taxon>
        <taxon>Panagrolaimoidea</taxon>
        <taxon>Panagrolaimidae</taxon>
        <taxon>Panagrolaimus</taxon>
    </lineage>
</organism>
<evidence type="ECO:0000313" key="2">
    <source>
        <dbReference type="WBParaSite" id="PS1159_v2.g23802.t1"/>
    </source>
</evidence>
<accession>A0AC35G561</accession>
<reference evidence="2" key="1">
    <citation type="submission" date="2022-11" db="UniProtKB">
        <authorList>
            <consortium name="WormBaseParasite"/>
        </authorList>
    </citation>
    <scope>IDENTIFICATION</scope>
</reference>